<proteinExistence type="predicted"/>
<dbReference type="KEGG" id="mcub:MCBB_0034"/>
<dbReference type="InterPro" id="IPR013022">
    <property type="entry name" value="Xyl_isomerase-like_TIM-brl"/>
</dbReference>
<dbReference type="EMBL" id="LT607756">
    <property type="protein sequence ID" value="SCG84623.1"/>
    <property type="molecule type" value="Genomic_DNA"/>
</dbReference>
<dbReference type="AlphaFoldDB" id="A0A1D3KZB9"/>
<dbReference type="PANTHER" id="PTHR12110">
    <property type="entry name" value="HYDROXYPYRUVATE ISOMERASE"/>
    <property type="match status" value="1"/>
</dbReference>
<dbReference type="Pfam" id="PF01261">
    <property type="entry name" value="AP_endonuc_2"/>
    <property type="match status" value="1"/>
</dbReference>
<dbReference type="STRING" id="118062.MCBB_0034"/>
<organism evidence="2 3">
    <name type="scientific">Methanobacterium congolense</name>
    <dbReference type="NCBI Taxonomy" id="118062"/>
    <lineage>
        <taxon>Archaea</taxon>
        <taxon>Methanobacteriati</taxon>
        <taxon>Methanobacteriota</taxon>
        <taxon>Methanomada group</taxon>
        <taxon>Methanobacteria</taxon>
        <taxon>Methanobacteriales</taxon>
        <taxon>Methanobacteriaceae</taxon>
        <taxon>Methanobacterium</taxon>
    </lineage>
</organism>
<dbReference type="SUPFAM" id="SSF51658">
    <property type="entry name" value="Xylose isomerase-like"/>
    <property type="match status" value="1"/>
</dbReference>
<name>A0A1D3KZB9_9EURY</name>
<protein>
    <recommendedName>
        <fullName evidence="1">Xylose isomerase-like TIM barrel domain-containing protein</fullName>
    </recommendedName>
</protein>
<feature type="domain" description="Xylose isomerase-like TIM barrel" evidence="1">
    <location>
        <begin position="24"/>
        <end position="194"/>
    </location>
</feature>
<reference evidence="2 3" key="1">
    <citation type="submission" date="2016-08" db="EMBL/GenBank/DDBJ databases">
        <authorList>
            <person name="Seilhamer J.J."/>
        </authorList>
    </citation>
    <scope>NUCLEOTIDE SEQUENCE [LARGE SCALE GENOMIC DNA]</scope>
    <source>
        <strain evidence="2">Buetzberg</strain>
    </source>
</reference>
<evidence type="ECO:0000313" key="2">
    <source>
        <dbReference type="EMBL" id="SCG84623.1"/>
    </source>
</evidence>
<dbReference type="Proteomes" id="UP000094707">
    <property type="component" value="Chromosome I"/>
</dbReference>
<gene>
    <name evidence="2" type="ORF">MCBB_0034</name>
</gene>
<accession>A0A1D3KZB9</accession>
<dbReference type="PANTHER" id="PTHR12110:SF21">
    <property type="entry name" value="XYLOSE ISOMERASE-LIKE TIM BARREL DOMAIN-CONTAINING PROTEIN"/>
    <property type="match status" value="1"/>
</dbReference>
<dbReference type="PATRIC" id="fig|129848.4.peg.37"/>
<evidence type="ECO:0000259" key="1">
    <source>
        <dbReference type="Pfam" id="PF01261"/>
    </source>
</evidence>
<dbReference type="Gene3D" id="3.20.20.150">
    <property type="entry name" value="Divalent-metal-dependent TIM barrel enzymes"/>
    <property type="match status" value="1"/>
</dbReference>
<dbReference type="InterPro" id="IPR050312">
    <property type="entry name" value="IolE/XylAMocC-like"/>
</dbReference>
<keyword evidence="3" id="KW-1185">Reference proteome</keyword>
<dbReference type="InterPro" id="IPR036237">
    <property type="entry name" value="Xyl_isomerase-like_sf"/>
</dbReference>
<sequence>MMEILCEGPWTWPRNALNLYRDDLQIFRSYDVDVYLHAPTIDMNPASLNTGIREETLRQIKETIDMAVEIDAIAITTHPGLIHRLEDRVRDMGMKLAIETLQEAVKYAEDRGVILSLENMPARYAYFCNSPDEHQYFLDECGCRATVDIGHANTFGDPGKFLELDGIFYHHLSDNDGERDQHLALGEGTLDLKVLHGLDNIIIELNNYQNVLKSREVLLKNF</sequence>
<evidence type="ECO:0000313" key="3">
    <source>
        <dbReference type="Proteomes" id="UP000094707"/>
    </source>
</evidence>